<dbReference type="InterPro" id="IPR001845">
    <property type="entry name" value="HTH_ArsR_DNA-bd_dom"/>
</dbReference>
<dbReference type="InterPro" id="IPR036388">
    <property type="entry name" value="WH-like_DNA-bd_sf"/>
</dbReference>
<dbReference type="SMART" id="SM00418">
    <property type="entry name" value="HTH_ARSR"/>
    <property type="match status" value="1"/>
</dbReference>
<name>A0ABR8RYS6_9MICO</name>
<proteinExistence type="predicted"/>
<dbReference type="Gene3D" id="1.10.10.10">
    <property type="entry name" value="Winged helix-like DNA-binding domain superfamily/Winged helix DNA-binding domain"/>
    <property type="match status" value="1"/>
</dbReference>
<dbReference type="InterPro" id="IPR036390">
    <property type="entry name" value="WH_DNA-bd_sf"/>
</dbReference>
<dbReference type="Proteomes" id="UP000648352">
    <property type="component" value="Unassembled WGS sequence"/>
</dbReference>
<dbReference type="InterPro" id="IPR011991">
    <property type="entry name" value="ArsR-like_HTH"/>
</dbReference>
<dbReference type="SUPFAM" id="SSF46785">
    <property type="entry name" value="Winged helix' DNA-binding domain"/>
    <property type="match status" value="1"/>
</dbReference>
<reference evidence="2 3" key="1">
    <citation type="submission" date="2020-08" db="EMBL/GenBank/DDBJ databases">
        <title>A Genomic Blueprint of the Chicken Gut Microbiome.</title>
        <authorList>
            <person name="Gilroy R."/>
            <person name="Ravi A."/>
            <person name="Getino M."/>
            <person name="Pursley I."/>
            <person name="Horton D.L."/>
            <person name="Alikhan N.-F."/>
            <person name="Baker D."/>
            <person name="Gharbi K."/>
            <person name="Hall N."/>
            <person name="Watson M."/>
            <person name="Adriaenssens E.M."/>
            <person name="Foster-Nyarko E."/>
            <person name="Jarju S."/>
            <person name="Secka A."/>
            <person name="Antonio M."/>
            <person name="Oren A."/>
            <person name="Chaudhuri R."/>
            <person name="La Ragione R.M."/>
            <person name="Hildebrand F."/>
            <person name="Pallen M.J."/>
        </authorList>
    </citation>
    <scope>NUCLEOTIDE SEQUENCE [LARGE SCALE GENOMIC DNA]</scope>
    <source>
        <strain evidence="2 3">Sa4CUA7</strain>
    </source>
</reference>
<keyword evidence="3" id="KW-1185">Reference proteome</keyword>
<protein>
    <submittedName>
        <fullName evidence="2">ArsR family transcriptional regulator</fullName>
    </submittedName>
</protein>
<dbReference type="CDD" id="cd00090">
    <property type="entry name" value="HTH_ARSR"/>
    <property type="match status" value="1"/>
</dbReference>
<feature type="domain" description="HTH arsR-type" evidence="1">
    <location>
        <begin position="21"/>
        <end position="104"/>
    </location>
</feature>
<dbReference type="EMBL" id="JACSQP010000001">
    <property type="protein sequence ID" value="MBD7956209.1"/>
    <property type="molecule type" value="Genomic_DNA"/>
</dbReference>
<evidence type="ECO:0000313" key="2">
    <source>
        <dbReference type="EMBL" id="MBD7956209.1"/>
    </source>
</evidence>
<dbReference type="Pfam" id="PF01022">
    <property type="entry name" value="HTH_5"/>
    <property type="match status" value="1"/>
</dbReference>
<evidence type="ECO:0000259" key="1">
    <source>
        <dbReference type="SMART" id="SM00418"/>
    </source>
</evidence>
<evidence type="ECO:0000313" key="3">
    <source>
        <dbReference type="Proteomes" id="UP000648352"/>
    </source>
</evidence>
<gene>
    <name evidence="2" type="ORF">H9651_00980</name>
</gene>
<comment type="caution">
    <text evidence="2">The sequence shown here is derived from an EMBL/GenBank/DDBJ whole genome shotgun (WGS) entry which is preliminary data.</text>
</comment>
<accession>A0ABR8RYS6</accession>
<organism evidence="2 3">
    <name type="scientific">Microbacterium pullorum</name>
    <dbReference type="NCBI Taxonomy" id="2762236"/>
    <lineage>
        <taxon>Bacteria</taxon>
        <taxon>Bacillati</taxon>
        <taxon>Actinomycetota</taxon>
        <taxon>Actinomycetes</taxon>
        <taxon>Micrococcales</taxon>
        <taxon>Microbacteriaceae</taxon>
        <taxon>Microbacterium</taxon>
    </lineage>
</organism>
<sequence>MVACRRRCNPVNNGSVTTKTAGYSAISSYSRVEILHHIQERSPRTVAELVSATKLHANTVREHLQRLIDDGYVVSEIEHRTTRGRPRVLYSVADGAEASSPVQRRKVKEAAQRGDLMRRVLPSELPPELTTEALHQVDALVENLVDAGFDPIVDEADLTIDLTPCAHAEVQSAHRQMLCSVHLGLMQGVIAQAGGPLTVDGMRSSCDPRDCIVQLSARG</sequence>